<feature type="transmembrane region" description="Helical" evidence="1">
    <location>
        <begin position="113"/>
        <end position="131"/>
    </location>
</feature>
<feature type="transmembrane region" description="Helical" evidence="1">
    <location>
        <begin position="23"/>
        <end position="56"/>
    </location>
</feature>
<keyword evidence="1" id="KW-0472">Membrane</keyword>
<evidence type="ECO:0000313" key="3">
    <source>
        <dbReference type="Proteomes" id="UP001139028"/>
    </source>
</evidence>
<sequence>MKESSEESSLSYTPPLAKGWVRWLWGAGACFFIALGIIGAIVPGLPSAVFIVLGAWAASRSSHRLHQWIEDHQLFGHLLRTWRSGYVSRRTKLLASLTMAISLAFALLHISNVYLLCFAIGGISCGAYWIWSRPEPKE</sequence>
<reference evidence="2" key="1">
    <citation type="journal article" date="2022" name="Arch. Microbiol.">
        <title>Microbulbifer okhotskensis sp. nov., isolated from a deep bottom sediment of the Okhotsk Sea.</title>
        <authorList>
            <person name="Romanenko L."/>
            <person name="Kurilenko V."/>
            <person name="Otstavnykh N."/>
            <person name="Velansky P."/>
            <person name="Isaeva M."/>
            <person name="Mikhailov V."/>
        </authorList>
    </citation>
    <scope>NUCLEOTIDE SEQUENCE</scope>
    <source>
        <strain evidence="2">OS29</strain>
    </source>
</reference>
<comment type="caution">
    <text evidence="2">The sequence shown here is derived from an EMBL/GenBank/DDBJ whole genome shotgun (WGS) entry which is preliminary data.</text>
</comment>
<dbReference type="Pfam" id="PF04304">
    <property type="entry name" value="DUF454"/>
    <property type="match status" value="1"/>
</dbReference>
<keyword evidence="1" id="KW-0812">Transmembrane</keyword>
<gene>
    <name evidence="2" type="ORF">MO867_21175</name>
</gene>
<proteinExistence type="predicted"/>
<dbReference type="EMBL" id="JALBWM010000212">
    <property type="protein sequence ID" value="MCO1336844.1"/>
    <property type="molecule type" value="Genomic_DNA"/>
</dbReference>
<evidence type="ECO:0000313" key="2">
    <source>
        <dbReference type="EMBL" id="MCO1336844.1"/>
    </source>
</evidence>
<dbReference type="InterPro" id="IPR007401">
    <property type="entry name" value="DUF454"/>
</dbReference>
<dbReference type="AlphaFoldDB" id="A0A9X2EQZ3"/>
<dbReference type="Proteomes" id="UP001139028">
    <property type="component" value="Unassembled WGS sequence"/>
</dbReference>
<keyword evidence="1" id="KW-1133">Transmembrane helix</keyword>
<dbReference type="GO" id="GO:0005886">
    <property type="term" value="C:plasma membrane"/>
    <property type="evidence" value="ECO:0007669"/>
    <property type="project" value="TreeGrafter"/>
</dbReference>
<dbReference type="PANTHER" id="PTHR35813:SF1">
    <property type="entry name" value="INNER MEMBRANE PROTEIN YBAN"/>
    <property type="match status" value="1"/>
</dbReference>
<organism evidence="2 3">
    <name type="scientific">Microbulbifer okhotskensis</name>
    <dbReference type="NCBI Taxonomy" id="2926617"/>
    <lineage>
        <taxon>Bacteria</taxon>
        <taxon>Pseudomonadati</taxon>
        <taxon>Pseudomonadota</taxon>
        <taxon>Gammaproteobacteria</taxon>
        <taxon>Cellvibrionales</taxon>
        <taxon>Microbulbiferaceae</taxon>
        <taxon>Microbulbifer</taxon>
    </lineage>
</organism>
<feature type="transmembrane region" description="Helical" evidence="1">
    <location>
        <begin position="90"/>
        <end position="107"/>
    </location>
</feature>
<name>A0A9X2EQZ3_9GAMM</name>
<accession>A0A9X2EQZ3</accession>
<dbReference type="RefSeq" id="WP_252472817.1">
    <property type="nucleotide sequence ID" value="NZ_JALBWM010000212.1"/>
</dbReference>
<dbReference type="PANTHER" id="PTHR35813">
    <property type="entry name" value="INNER MEMBRANE PROTEIN YBAN"/>
    <property type="match status" value="1"/>
</dbReference>
<keyword evidence="3" id="KW-1185">Reference proteome</keyword>
<evidence type="ECO:0000256" key="1">
    <source>
        <dbReference type="SAM" id="Phobius"/>
    </source>
</evidence>
<protein>
    <submittedName>
        <fullName evidence="2">YbaN family protein</fullName>
    </submittedName>
</protein>